<feature type="binding site" evidence="8">
    <location>
        <position position="404"/>
    </location>
    <ligand>
        <name>[4Fe-4S] cluster</name>
        <dbReference type="ChEBI" id="CHEBI:49883"/>
        <label>2</label>
    </ligand>
</feature>
<protein>
    <recommendedName>
        <fullName evidence="8">Ion-translocating oxidoreductase complex subunit C</fullName>
        <ecNumber evidence="8">7.-.-.-</ecNumber>
    </recommendedName>
    <alternativeName>
        <fullName evidence="8">Rnf electron transport complex subunit C</fullName>
    </alternativeName>
</protein>
<dbReference type="Proteomes" id="UP000885660">
    <property type="component" value="Unassembled WGS sequence"/>
</dbReference>
<gene>
    <name evidence="11" type="primary">rsxC</name>
    <name evidence="8" type="synonym">rnfC</name>
    <name evidence="11" type="ORF">ENG47_01465</name>
</gene>
<feature type="domain" description="4Fe-4S ferredoxin-type" evidence="10">
    <location>
        <begin position="395"/>
        <end position="424"/>
    </location>
</feature>
<dbReference type="SUPFAM" id="SSF142019">
    <property type="entry name" value="Nqo1 FMN-binding domain-like"/>
    <property type="match status" value="1"/>
</dbReference>
<dbReference type="InterPro" id="IPR017900">
    <property type="entry name" value="4Fe4S_Fe_S_CS"/>
</dbReference>
<evidence type="ECO:0000256" key="9">
    <source>
        <dbReference type="SAM" id="MobiDB-lite"/>
    </source>
</evidence>
<evidence type="ECO:0000256" key="6">
    <source>
        <dbReference type="ARBA" id="ARBA00023004"/>
    </source>
</evidence>
<evidence type="ECO:0000256" key="5">
    <source>
        <dbReference type="ARBA" id="ARBA00022982"/>
    </source>
</evidence>
<keyword evidence="7 8" id="KW-0411">Iron-sulfur</keyword>
<dbReference type="PANTHER" id="PTHR43034">
    <property type="entry name" value="ION-TRANSLOCATING OXIDOREDUCTASE COMPLEX SUBUNIT C"/>
    <property type="match status" value="1"/>
</dbReference>
<evidence type="ECO:0000256" key="1">
    <source>
        <dbReference type="ARBA" id="ARBA00022448"/>
    </source>
</evidence>
<evidence type="ECO:0000256" key="2">
    <source>
        <dbReference type="ARBA" id="ARBA00022485"/>
    </source>
</evidence>
<evidence type="ECO:0000256" key="4">
    <source>
        <dbReference type="ARBA" id="ARBA00022737"/>
    </source>
</evidence>
<feature type="region of interest" description="Disordered" evidence="9">
    <location>
        <begin position="1"/>
        <end position="45"/>
    </location>
</feature>
<comment type="cofactor">
    <cofactor evidence="8">
        <name>[4Fe-4S] cluster</name>
        <dbReference type="ChEBI" id="CHEBI:49883"/>
    </cofactor>
    <text evidence="8">Binds 2 [4Fe-4S] clusters per subunit.</text>
</comment>
<evidence type="ECO:0000256" key="3">
    <source>
        <dbReference type="ARBA" id="ARBA00022723"/>
    </source>
</evidence>
<accession>A0A7V0MZ90</accession>
<dbReference type="GO" id="GO:0009055">
    <property type="term" value="F:electron transfer activity"/>
    <property type="evidence" value="ECO:0007669"/>
    <property type="project" value="InterPro"/>
</dbReference>
<dbReference type="AlphaFoldDB" id="A0A7V0MZ90"/>
<comment type="function">
    <text evidence="8">Part of a membrane-bound complex that couples electron transfer with translocation of ions across the membrane.</text>
</comment>
<comment type="subunit">
    <text evidence="8">The complex is composed of six subunits: RnfA, RnfB, RnfC, RnfD, RnfE and RnfG.</text>
</comment>
<comment type="similarity">
    <text evidence="8">Belongs to the 4Fe4S bacterial-type ferredoxin family. RnfC subfamily.</text>
</comment>
<dbReference type="Pfam" id="PF13375">
    <property type="entry name" value="RnfC_N"/>
    <property type="match status" value="1"/>
</dbReference>
<keyword evidence="2 8" id="KW-0004">4Fe-4S</keyword>
<evidence type="ECO:0000259" key="10">
    <source>
        <dbReference type="PROSITE" id="PS51379"/>
    </source>
</evidence>
<dbReference type="InterPro" id="IPR011538">
    <property type="entry name" value="Nuo51_FMN-bd"/>
</dbReference>
<dbReference type="PROSITE" id="PS51379">
    <property type="entry name" value="4FE4S_FER_2"/>
    <property type="match status" value="2"/>
</dbReference>
<dbReference type="GO" id="GO:0046872">
    <property type="term" value="F:metal ion binding"/>
    <property type="evidence" value="ECO:0007669"/>
    <property type="project" value="UniProtKB-KW"/>
</dbReference>
<dbReference type="InterPro" id="IPR017896">
    <property type="entry name" value="4Fe4S_Fe-S-bd"/>
</dbReference>
<dbReference type="GO" id="GO:0051539">
    <property type="term" value="F:4 iron, 4 sulfur cluster binding"/>
    <property type="evidence" value="ECO:0007669"/>
    <property type="project" value="UniProtKB-KW"/>
</dbReference>
<feature type="binding site" evidence="8">
    <location>
        <position position="375"/>
    </location>
    <ligand>
        <name>[4Fe-4S] cluster</name>
        <dbReference type="ChEBI" id="CHEBI:49883"/>
        <label>2</label>
    </ligand>
</feature>
<keyword evidence="8" id="KW-0472">Membrane</keyword>
<keyword evidence="3 8" id="KW-0479">Metal-binding</keyword>
<comment type="caution">
    <text evidence="11">The sequence shown here is derived from an EMBL/GenBank/DDBJ whole genome shotgun (WGS) entry which is preliminary data.</text>
</comment>
<feature type="binding site" evidence="8">
    <location>
        <position position="368"/>
    </location>
    <ligand>
        <name>[4Fe-4S] cluster</name>
        <dbReference type="ChEBI" id="CHEBI:49883"/>
        <label>1</label>
    </ligand>
</feature>
<feature type="compositionally biased region" description="Basic and acidic residues" evidence="9">
    <location>
        <begin position="13"/>
        <end position="26"/>
    </location>
</feature>
<dbReference type="Pfam" id="PF10531">
    <property type="entry name" value="SLBB"/>
    <property type="match status" value="1"/>
</dbReference>
<dbReference type="GO" id="GO:0005886">
    <property type="term" value="C:plasma membrane"/>
    <property type="evidence" value="ECO:0007669"/>
    <property type="project" value="UniProtKB-SubCell"/>
</dbReference>
<feature type="domain" description="4Fe-4S ferredoxin-type" evidence="10">
    <location>
        <begin position="355"/>
        <end position="385"/>
    </location>
</feature>
<dbReference type="NCBIfam" id="TIGR01945">
    <property type="entry name" value="rnfC"/>
    <property type="match status" value="1"/>
</dbReference>
<sequence length="438" mass="47664">MRTKTFKGGVHPPESKNLSKDKKIERISPPPELTVPLSQHTGAPCRPLVKKKDKVEEGQKIGDHDAFISCPIHSPVSGEIISIDKFPHPTLGEAEALLIKWDGGDRKNWDSEDVDLSSLSPEDIRKKVREAGIAGMGGAAFPTHVKISPPPEKKIDTVILNGCECEPYLTADHRIMLERHEDCLFGLKAIMRATGAKKGYIGIEDNKKDAISLIRYSTEAENSIEVIPLRTKYPQGGEKMLIKAILGREVPSGGLPLDVGVVVSNVGTAVAVAEAIKKAKPLIERVVTVTGSGVSNPSNLLVPIGTPIRYILDLCGIRENARAIIAGGPMMGISQYTLDAPVIKGTSGILVLTEEEIVQDKEKPCIRCARCVDHCPMGLLPTTLAKLVKAEKWEMLGEFNIMDCIECGCCSYVCPSKIPIVQLIKWGKIEYRKITSRG</sequence>
<dbReference type="EMBL" id="DRBC01000089">
    <property type="protein sequence ID" value="HDN84411.1"/>
    <property type="molecule type" value="Genomic_DNA"/>
</dbReference>
<keyword evidence="8" id="KW-1003">Cell membrane</keyword>
<dbReference type="InterPro" id="IPR026902">
    <property type="entry name" value="RnfC_N"/>
</dbReference>
<dbReference type="Pfam" id="PF12838">
    <property type="entry name" value="Fer4_7"/>
    <property type="match status" value="1"/>
</dbReference>
<keyword evidence="8" id="KW-1278">Translocase</keyword>
<evidence type="ECO:0000256" key="8">
    <source>
        <dbReference type="HAMAP-Rule" id="MF_00461"/>
    </source>
</evidence>
<dbReference type="SUPFAM" id="SSF46548">
    <property type="entry name" value="alpha-helical ferredoxin"/>
    <property type="match status" value="1"/>
</dbReference>
<keyword evidence="4 8" id="KW-0677">Repeat</keyword>
<dbReference type="GO" id="GO:0022900">
    <property type="term" value="P:electron transport chain"/>
    <property type="evidence" value="ECO:0007669"/>
    <property type="project" value="UniProtKB-UniRule"/>
</dbReference>
<dbReference type="InterPro" id="IPR010208">
    <property type="entry name" value="Ion_transpt_RnfC/RsxC"/>
</dbReference>
<dbReference type="HAMAP" id="MF_00461">
    <property type="entry name" value="RsxC_RnfC"/>
    <property type="match status" value="1"/>
</dbReference>
<dbReference type="Pfam" id="PF01512">
    <property type="entry name" value="Complex1_51K"/>
    <property type="match status" value="1"/>
</dbReference>
<feature type="binding site" evidence="8">
    <location>
        <position position="365"/>
    </location>
    <ligand>
        <name>[4Fe-4S] cluster</name>
        <dbReference type="ChEBI" id="CHEBI:49883"/>
        <label>1</label>
    </ligand>
</feature>
<dbReference type="Gene3D" id="3.30.70.20">
    <property type="match status" value="1"/>
</dbReference>
<proteinExistence type="inferred from homology"/>
<feature type="binding site" evidence="8">
    <location>
        <position position="407"/>
    </location>
    <ligand>
        <name>[4Fe-4S] cluster</name>
        <dbReference type="ChEBI" id="CHEBI:49883"/>
        <label>2</label>
    </ligand>
</feature>
<comment type="subcellular location">
    <subcellularLocation>
        <location evidence="8">Cell membrane</location>
        <topology evidence="8">Peripheral membrane protein</topology>
    </subcellularLocation>
</comment>
<dbReference type="PROSITE" id="PS00198">
    <property type="entry name" value="4FE4S_FER_1"/>
    <property type="match status" value="1"/>
</dbReference>
<evidence type="ECO:0000256" key="7">
    <source>
        <dbReference type="ARBA" id="ARBA00023014"/>
    </source>
</evidence>
<dbReference type="EC" id="7.-.-.-" evidence="8"/>
<reference evidence="11" key="1">
    <citation type="journal article" date="2020" name="mSystems">
        <title>Genome- and Community-Level Interaction Insights into Carbon Utilization and Element Cycling Functions of Hydrothermarchaeota in Hydrothermal Sediment.</title>
        <authorList>
            <person name="Zhou Z."/>
            <person name="Liu Y."/>
            <person name="Xu W."/>
            <person name="Pan J."/>
            <person name="Luo Z.H."/>
            <person name="Li M."/>
        </authorList>
    </citation>
    <scope>NUCLEOTIDE SEQUENCE [LARGE SCALE GENOMIC DNA]</scope>
    <source>
        <strain evidence="11">HyVt-219</strain>
    </source>
</reference>
<dbReference type="InterPro" id="IPR019554">
    <property type="entry name" value="Soluble_ligand-bd"/>
</dbReference>
<feature type="binding site" evidence="8">
    <location>
        <position position="371"/>
    </location>
    <ligand>
        <name>[4Fe-4S] cluster</name>
        <dbReference type="ChEBI" id="CHEBI:49883"/>
        <label>1</label>
    </ligand>
</feature>
<keyword evidence="5 8" id="KW-0249">Electron transport</keyword>
<name>A0A7V0MZ90_UNCAE</name>
<keyword evidence="6 8" id="KW-0408">Iron</keyword>
<feature type="binding site" evidence="8">
    <location>
        <position position="414"/>
    </location>
    <ligand>
        <name>[4Fe-4S] cluster</name>
        <dbReference type="ChEBI" id="CHEBI:49883"/>
        <label>1</label>
    </ligand>
</feature>
<dbReference type="Gene3D" id="3.40.50.11540">
    <property type="entry name" value="NADH-ubiquinone oxidoreductase 51kDa subunit"/>
    <property type="match status" value="1"/>
</dbReference>
<dbReference type="PANTHER" id="PTHR43034:SF2">
    <property type="entry name" value="ION-TRANSLOCATING OXIDOREDUCTASE COMPLEX SUBUNIT C"/>
    <property type="match status" value="1"/>
</dbReference>
<evidence type="ECO:0000313" key="11">
    <source>
        <dbReference type="EMBL" id="HDN84411.1"/>
    </source>
</evidence>
<organism evidence="11">
    <name type="scientific">Aerophobetes bacterium</name>
    <dbReference type="NCBI Taxonomy" id="2030807"/>
    <lineage>
        <taxon>Bacteria</taxon>
        <taxon>Candidatus Aerophobota</taxon>
    </lineage>
</organism>
<keyword evidence="1 8" id="KW-0813">Transport</keyword>
<dbReference type="NCBIfam" id="NF003454">
    <property type="entry name" value="PRK05035.1"/>
    <property type="match status" value="1"/>
</dbReference>
<feature type="binding site" evidence="8">
    <location>
        <position position="410"/>
    </location>
    <ligand>
        <name>[4Fe-4S] cluster</name>
        <dbReference type="ChEBI" id="CHEBI:49883"/>
        <label>2</label>
    </ligand>
</feature>
<dbReference type="InterPro" id="IPR037225">
    <property type="entry name" value="Nuo51_FMN-bd_sf"/>
</dbReference>